<evidence type="ECO:0000256" key="3">
    <source>
        <dbReference type="SAM" id="MobiDB-lite"/>
    </source>
</evidence>
<dbReference type="PANTHER" id="PTHR47227:SF5">
    <property type="entry name" value="DNA-DIRECTED RNA POLYMERASES I, II, AND III SUBUNIT RPABC2"/>
    <property type="match status" value="1"/>
</dbReference>
<reference evidence="4" key="1">
    <citation type="journal article" date="2020" name="Nature">
        <title>Giant virus diversity and host interactions through global metagenomics.</title>
        <authorList>
            <person name="Schulz F."/>
            <person name="Roux S."/>
            <person name="Paez-Espino D."/>
            <person name="Jungbluth S."/>
            <person name="Walsh D.A."/>
            <person name="Denef V.J."/>
            <person name="McMahon K.D."/>
            <person name="Konstantinidis K.T."/>
            <person name="Eloe-Fadrosh E.A."/>
            <person name="Kyrpides N.C."/>
            <person name="Woyke T."/>
        </authorList>
    </citation>
    <scope>NUCLEOTIDE SEQUENCE</scope>
    <source>
        <strain evidence="4">GVMAG-M-3300025860-12</strain>
    </source>
</reference>
<sequence length="132" mass="15486">MPKNDNSESMMSSLDTEDIASDESNECVYDELLDNKSSQVMQIVDSKDRITKNKLTRYEFVRIMGERTKQLTMGAKPLIKINKESEDLEFHEIALEELKLNMLPFKIKRPVIDKYEIWKLSELKIDHLSNLF</sequence>
<organism evidence="4">
    <name type="scientific">viral metagenome</name>
    <dbReference type="NCBI Taxonomy" id="1070528"/>
    <lineage>
        <taxon>unclassified sequences</taxon>
        <taxon>metagenomes</taxon>
        <taxon>organismal metagenomes</taxon>
    </lineage>
</organism>
<dbReference type="GO" id="GO:0006366">
    <property type="term" value="P:transcription by RNA polymerase II"/>
    <property type="evidence" value="ECO:0007669"/>
    <property type="project" value="TreeGrafter"/>
</dbReference>
<dbReference type="EMBL" id="MN740324">
    <property type="protein sequence ID" value="QHU00206.1"/>
    <property type="molecule type" value="Genomic_DNA"/>
</dbReference>
<dbReference type="GO" id="GO:0042797">
    <property type="term" value="P:tRNA transcription by RNA polymerase III"/>
    <property type="evidence" value="ECO:0007669"/>
    <property type="project" value="TreeGrafter"/>
</dbReference>
<dbReference type="PANTHER" id="PTHR47227">
    <property type="entry name" value="DNA-DIRECTED RNA POLYMERASE SUBUNIT K"/>
    <property type="match status" value="1"/>
</dbReference>
<name>A0A6C0J674_9ZZZZ</name>
<proteinExistence type="predicted"/>
<dbReference type="GO" id="GO:0003899">
    <property type="term" value="F:DNA-directed RNA polymerase activity"/>
    <property type="evidence" value="ECO:0007669"/>
    <property type="project" value="InterPro"/>
</dbReference>
<dbReference type="SUPFAM" id="SSF63562">
    <property type="entry name" value="RPB6/omega subunit-like"/>
    <property type="match status" value="1"/>
</dbReference>
<dbReference type="AlphaFoldDB" id="A0A6C0J674"/>
<dbReference type="PIRSF" id="PIRSF000778">
    <property type="entry name" value="RpoK/RPB6"/>
    <property type="match status" value="1"/>
</dbReference>
<accession>A0A6C0J674</accession>
<dbReference type="InterPro" id="IPR006111">
    <property type="entry name" value="Rpo6/Rpb6"/>
</dbReference>
<dbReference type="InterPro" id="IPR036161">
    <property type="entry name" value="RPB6/omega-like_sf"/>
</dbReference>
<feature type="region of interest" description="Disordered" evidence="3">
    <location>
        <begin position="1"/>
        <end position="21"/>
    </location>
</feature>
<dbReference type="Pfam" id="PF01192">
    <property type="entry name" value="RNA_pol_Rpb6"/>
    <property type="match status" value="1"/>
</dbReference>
<evidence type="ECO:0008006" key="5">
    <source>
        <dbReference type="Google" id="ProtNLM"/>
    </source>
</evidence>
<dbReference type="GO" id="GO:0003677">
    <property type="term" value="F:DNA binding"/>
    <property type="evidence" value="ECO:0007669"/>
    <property type="project" value="InterPro"/>
</dbReference>
<evidence type="ECO:0000313" key="4">
    <source>
        <dbReference type="EMBL" id="QHU00206.1"/>
    </source>
</evidence>
<keyword evidence="1" id="KW-0240">DNA-directed RNA polymerase</keyword>
<keyword evidence="2" id="KW-0804">Transcription</keyword>
<evidence type="ECO:0000256" key="1">
    <source>
        <dbReference type="ARBA" id="ARBA00022478"/>
    </source>
</evidence>
<dbReference type="InterPro" id="IPR006110">
    <property type="entry name" value="Pol_omega/Rpo6/RPB6"/>
</dbReference>
<dbReference type="GO" id="GO:0006360">
    <property type="term" value="P:transcription by RNA polymerase I"/>
    <property type="evidence" value="ECO:0007669"/>
    <property type="project" value="TreeGrafter"/>
</dbReference>
<dbReference type="Gene3D" id="3.90.940.10">
    <property type="match status" value="1"/>
</dbReference>
<protein>
    <recommendedName>
        <fullName evidence="5">DNA-directed RNA polymerase</fullName>
    </recommendedName>
</protein>
<evidence type="ECO:0000256" key="2">
    <source>
        <dbReference type="ARBA" id="ARBA00023163"/>
    </source>
</evidence>
<dbReference type="GO" id="GO:0000428">
    <property type="term" value="C:DNA-directed RNA polymerase complex"/>
    <property type="evidence" value="ECO:0007669"/>
    <property type="project" value="UniProtKB-KW"/>
</dbReference>